<reference evidence="1" key="1">
    <citation type="submission" date="2023-03" db="EMBL/GenBank/DDBJ databases">
        <title>Massive genome expansion in bonnet fungi (Mycena s.s.) driven by repeated elements and novel gene families across ecological guilds.</title>
        <authorList>
            <consortium name="Lawrence Berkeley National Laboratory"/>
            <person name="Harder C.B."/>
            <person name="Miyauchi S."/>
            <person name="Viragh M."/>
            <person name="Kuo A."/>
            <person name="Thoen E."/>
            <person name="Andreopoulos B."/>
            <person name="Lu D."/>
            <person name="Skrede I."/>
            <person name="Drula E."/>
            <person name="Henrissat B."/>
            <person name="Morin E."/>
            <person name="Kohler A."/>
            <person name="Barry K."/>
            <person name="LaButti K."/>
            <person name="Morin E."/>
            <person name="Salamov A."/>
            <person name="Lipzen A."/>
            <person name="Mereny Z."/>
            <person name="Hegedus B."/>
            <person name="Baldrian P."/>
            <person name="Stursova M."/>
            <person name="Weitz H."/>
            <person name="Taylor A."/>
            <person name="Grigoriev I.V."/>
            <person name="Nagy L.G."/>
            <person name="Martin F."/>
            <person name="Kauserud H."/>
        </authorList>
    </citation>
    <scope>NUCLEOTIDE SEQUENCE</scope>
    <source>
        <strain evidence="1">9144</strain>
    </source>
</reference>
<accession>A0AAD6VGN2</accession>
<gene>
    <name evidence="1" type="ORF">GGX14DRAFT_395251</name>
</gene>
<name>A0AAD6VGN2_9AGAR</name>
<sequence>MDFMVTEFVLWVENTQWVTEEGQKPTSEISLNTKKDHLIEFVRISSLGSFSQAANISIVPADHENGGQEIMGKEKLPICGTADVHLRLCCGTQNIHDAAGVVLGLGQLYTCIEPALTSLIELWRTCASLMYTMCTHKSAVTPAVAAAVGVKSAAVAAVRNPSMLGVHFRVRRVVCQKG</sequence>
<protein>
    <submittedName>
        <fullName evidence="1">Uncharacterized protein</fullName>
    </submittedName>
</protein>
<dbReference type="AlphaFoldDB" id="A0AAD6VGN2"/>
<evidence type="ECO:0000313" key="1">
    <source>
        <dbReference type="EMBL" id="KAJ7209136.1"/>
    </source>
</evidence>
<evidence type="ECO:0000313" key="2">
    <source>
        <dbReference type="Proteomes" id="UP001219525"/>
    </source>
</evidence>
<proteinExistence type="predicted"/>
<dbReference type="EMBL" id="JARJCW010000031">
    <property type="protein sequence ID" value="KAJ7209136.1"/>
    <property type="molecule type" value="Genomic_DNA"/>
</dbReference>
<organism evidence="1 2">
    <name type="scientific">Mycena pura</name>
    <dbReference type="NCBI Taxonomy" id="153505"/>
    <lineage>
        <taxon>Eukaryota</taxon>
        <taxon>Fungi</taxon>
        <taxon>Dikarya</taxon>
        <taxon>Basidiomycota</taxon>
        <taxon>Agaricomycotina</taxon>
        <taxon>Agaricomycetes</taxon>
        <taxon>Agaricomycetidae</taxon>
        <taxon>Agaricales</taxon>
        <taxon>Marasmiineae</taxon>
        <taxon>Mycenaceae</taxon>
        <taxon>Mycena</taxon>
    </lineage>
</organism>
<keyword evidence="2" id="KW-1185">Reference proteome</keyword>
<comment type="caution">
    <text evidence="1">The sequence shown here is derived from an EMBL/GenBank/DDBJ whole genome shotgun (WGS) entry which is preliminary data.</text>
</comment>
<dbReference type="Proteomes" id="UP001219525">
    <property type="component" value="Unassembled WGS sequence"/>
</dbReference>